<keyword evidence="2" id="KW-0812">Transmembrane</keyword>
<protein>
    <recommendedName>
        <fullName evidence="5">DUF4190 domain-containing protein</fullName>
    </recommendedName>
</protein>
<evidence type="ECO:0000313" key="3">
    <source>
        <dbReference type="EMBL" id="UOO90278.1"/>
    </source>
</evidence>
<dbReference type="EMBL" id="CP091511">
    <property type="protein sequence ID" value="UOO90278.1"/>
    <property type="molecule type" value="Genomic_DNA"/>
</dbReference>
<keyword evidence="2" id="KW-1133">Transmembrane helix</keyword>
<keyword evidence="2" id="KW-0472">Membrane</keyword>
<feature type="transmembrane region" description="Helical" evidence="2">
    <location>
        <begin position="36"/>
        <end position="56"/>
    </location>
</feature>
<reference evidence="3 4" key="1">
    <citation type="journal article" date="2022" name="Res Sq">
        <title>Evolution of multicellular longitudinally dividing oral cavity symbionts (Neisseriaceae).</title>
        <authorList>
            <person name="Nyongesa S."/>
            <person name="Weber P."/>
            <person name="Bernet E."/>
            <person name="Pullido F."/>
            <person name="Nieckarz M."/>
            <person name="Delaby M."/>
            <person name="Nieves C."/>
            <person name="Viehboeck T."/>
            <person name="Krause N."/>
            <person name="Rivera-Millot A."/>
            <person name="Nakamura A."/>
            <person name="Vischer N."/>
            <person name="VanNieuwenhze M."/>
            <person name="Brun Y."/>
            <person name="Cava F."/>
            <person name="Bulgheresi S."/>
            <person name="Veyrier F."/>
        </authorList>
    </citation>
    <scope>NUCLEOTIDE SEQUENCE [LARGE SCALE GENOMIC DNA]</scope>
    <source>
        <strain evidence="3 4">SN4</strain>
    </source>
</reference>
<evidence type="ECO:0000256" key="1">
    <source>
        <dbReference type="SAM" id="MobiDB-lite"/>
    </source>
</evidence>
<organism evidence="3 4">
    <name type="scientific">Vitreoscilla massiliensis</name>
    <dbReference type="NCBI Taxonomy" id="1689272"/>
    <lineage>
        <taxon>Bacteria</taxon>
        <taxon>Pseudomonadati</taxon>
        <taxon>Pseudomonadota</taxon>
        <taxon>Betaproteobacteria</taxon>
        <taxon>Neisseriales</taxon>
        <taxon>Neisseriaceae</taxon>
        <taxon>Vitreoscilla</taxon>
    </lineage>
</organism>
<proteinExistence type="predicted"/>
<accession>A0ABY4E3E8</accession>
<dbReference type="RefSeq" id="WP_058355831.1">
    <property type="nucleotide sequence ID" value="NZ_CABKVG010000008.1"/>
</dbReference>
<evidence type="ECO:0000313" key="4">
    <source>
        <dbReference type="Proteomes" id="UP000832011"/>
    </source>
</evidence>
<gene>
    <name evidence="3" type="ORF">LVJ82_04635</name>
</gene>
<name>A0ABY4E3E8_9NEIS</name>
<keyword evidence="4" id="KW-1185">Reference proteome</keyword>
<feature type="transmembrane region" description="Helical" evidence="2">
    <location>
        <begin position="6"/>
        <end position="24"/>
    </location>
</feature>
<sequence>MGIAIILLGFPLSILAWVLIARKLKQKSYSGLSRHLAGFAGSFVVWWLCAIVGTLASPELMEATNAKAEQDKKAQALQSQTASTIVSSEPVTKPEPVTEANTTDTPKAKQDQNITAFFERTGGYRVENGEMSDGYFVIDDASKNKYTIKPVIFSSSNGDSIQNDVNRAMWEGVFRVFAHLPIDSLDVTIAPQIAKNATTISDDMKRLKDFNIHIKTTRAEALAALQKHAGVQSFDELVDFTGELGEKGTLQSKTFLTLRKDPVKSYLIYKDIAAK</sequence>
<evidence type="ECO:0000256" key="2">
    <source>
        <dbReference type="SAM" id="Phobius"/>
    </source>
</evidence>
<feature type="region of interest" description="Disordered" evidence="1">
    <location>
        <begin position="79"/>
        <end position="112"/>
    </location>
</feature>
<feature type="compositionally biased region" description="Polar residues" evidence="1">
    <location>
        <begin position="79"/>
        <end position="90"/>
    </location>
</feature>
<feature type="compositionally biased region" description="Polar residues" evidence="1">
    <location>
        <begin position="99"/>
        <end position="112"/>
    </location>
</feature>
<evidence type="ECO:0008006" key="5">
    <source>
        <dbReference type="Google" id="ProtNLM"/>
    </source>
</evidence>
<dbReference type="Proteomes" id="UP000832011">
    <property type="component" value="Chromosome"/>
</dbReference>